<protein>
    <recommendedName>
        <fullName evidence="3">F-box domain-containing protein</fullName>
    </recommendedName>
</protein>
<evidence type="ECO:0008006" key="3">
    <source>
        <dbReference type="Google" id="ProtNLM"/>
    </source>
</evidence>
<organism evidence="1 2">
    <name type="scientific">Aspergillus sclerotialis</name>
    <dbReference type="NCBI Taxonomy" id="2070753"/>
    <lineage>
        <taxon>Eukaryota</taxon>
        <taxon>Fungi</taxon>
        <taxon>Dikarya</taxon>
        <taxon>Ascomycota</taxon>
        <taxon>Pezizomycotina</taxon>
        <taxon>Eurotiomycetes</taxon>
        <taxon>Eurotiomycetidae</taxon>
        <taxon>Eurotiales</taxon>
        <taxon>Aspergillaceae</taxon>
        <taxon>Aspergillus</taxon>
        <taxon>Aspergillus subgen. Polypaecilum</taxon>
    </lineage>
</organism>
<dbReference type="AlphaFoldDB" id="A0A3A3A1P4"/>
<dbReference type="Proteomes" id="UP000266188">
    <property type="component" value="Unassembled WGS sequence"/>
</dbReference>
<reference evidence="2" key="1">
    <citation type="submission" date="2017-02" db="EMBL/GenBank/DDBJ databases">
        <authorList>
            <person name="Tafer H."/>
            <person name="Lopandic K."/>
        </authorList>
    </citation>
    <scope>NUCLEOTIDE SEQUENCE [LARGE SCALE GENOMIC DNA]</scope>
    <source>
        <strain evidence="2">CBS 366.77</strain>
    </source>
</reference>
<gene>
    <name evidence="1" type="ORF">PHISCL_03601</name>
</gene>
<evidence type="ECO:0000313" key="2">
    <source>
        <dbReference type="Proteomes" id="UP000266188"/>
    </source>
</evidence>
<dbReference type="EMBL" id="MVGC01000095">
    <property type="protein sequence ID" value="RJE24065.1"/>
    <property type="molecule type" value="Genomic_DNA"/>
</dbReference>
<sequence>MATQNPNIPNPPATFDDLPPELVMMILREIDDPLTLGSMLNASPRAMRVFHLSPTDITGPVLYPGEGSAIHDMICIVAAIRMGKITSPSLNHFYNQYISRIGQTGGSRTLEHILDTMNRNDSNRCRWIPETVYKVRWHTKRCLKYYMDRFMTLRTERPRDPNFQYANHPLPPWRRRVVSYWPATYSTGRPTAQEEFLVLRAFWRLQIEYELQNAYIAGILHWPQDEASLFPFDRSQIWAESDDDEFKAIMATVSEYVRANKDQDYPIIADNDTQTLRRLPRTQKSWSFTYRAPDDLPESLECDDESIRAHPQPGVQFWDMLCWDPFSPLQGIPFDHFVQFGFAIWDLQRFCARYLLSPDESIWTQTNTNARARLYFTWRRLLTAQQRRDIDARSDAVV</sequence>
<comment type="caution">
    <text evidence="1">The sequence shown here is derived from an EMBL/GenBank/DDBJ whole genome shotgun (WGS) entry which is preliminary data.</text>
</comment>
<dbReference type="OrthoDB" id="4358152at2759"/>
<accession>A0A3A3A1P4</accession>
<dbReference type="STRING" id="2070753.A0A3A3A1P4"/>
<keyword evidence="2" id="KW-1185">Reference proteome</keyword>
<name>A0A3A3A1P4_9EURO</name>
<evidence type="ECO:0000313" key="1">
    <source>
        <dbReference type="EMBL" id="RJE24065.1"/>
    </source>
</evidence>
<proteinExistence type="predicted"/>